<comment type="caution">
    <text evidence="1">The sequence shown here is derived from an EMBL/GenBank/DDBJ whole genome shotgun (WGS) entry which is preliminary data.</text>
</comment>
<sequence length="319" mass="36078">MDLSIDQRRTRASRDQLAVLEDAFAKNSQPNAKMRETLSARLGMTERSVQIWFQNRRAKIKLSQRKMHMALKEEALRQHCMAAYSSRPPILPPHLSRSAPLPAHPTFDQPRHCLFPCSVLTIGTWKRMPVASDDLMCGFHTDKSDLAWLIGDSLTKFKISFPFKAISSIQLKFMDQVYAELSFCLNAPPTFNIMSQDGAWVACGDFTENLQASHVLKHSLLGDSQGLRVQLLALLEQSHDLSQKTTILPFDTTPRLAPHYSEPENLNRYATPRSDDKGFSPYMSPPESFQYSLMDPSTMASHFPSAYYPIPTPPSSQFL</sequence>
<dbReference type="EMBL" id="QTSX02004294">
    <property type="protein sequence ID" value="KAJ9066353.1"/>
    <property type="molecule type" value="Genomic_DNA"/>
</dbReference>
<dbReference type="Proteomes" id="UP001165960">
    <property type="component" value="Unassembled WGS sequence"/>
</dbReference>
<name>A0ACC2SVC8_9FUNG</name>
<evidence type="ECO:0000313" key="2">
    <source>
        <dbReference type="Proteomes" id="UP001165960"/>
    </source>
</evidence>
<evidence type="ECO:0000313" key="1">
    <source>
        <dbReference type="EMBL" id="KAJ9066353.1"/>
    </source>
</evidence>
<accession>A0ACC2SVC8</accession>
<proteinExistence type="predicted"/>
<reference evidence="1" key="1">
    <citation type="submission" date="2022-04" db="EMBL/GenBank/DDBJ databases">
        <title>Genome of the entomopathogenic fungus Entomophthora muscae.</title>
        <authorList>
            <person name="Elya C."/>
            <person name="Lovett B.R."/>
            <person name="Lee E."/>
            <person name="Macias A.M."/>
            <person name="Hajek A.E."/>
            <person name="De Bivort B.L."/>
            <person name="Kasson M.T."/>
            <person name="De Fine Licht H.H."/>
            <person name="Stajich J.E."/>
        </authorList>
    </citation>
    <scope>NUCLEOTIDE SEQUENCE</scope>
    <source>
        <strain evidence="1">Berkeley</strain>
    </source>
</reference>
<keyword evidence="2" id="KW-1185">Reference proteome</keyword>
<gene>
    <name evidence="1" type="ORF">DSO57_1010307</name>
</gene>
<organism evidence="1 2">
    <name type="scientific">Entomophthora muscae</name>
    <dbReference type="NCBI Taxonomy" id="34485"/>
    <lineage>
        <taxon>Eukaryota</taxon>
        <taxon>Fungi</taxon>
        <taxon>Fungi incertae sedis</taxon>
        <taxon>Zoopagomycota</taxon>
        <taxon>Entomophthoromycotina</taxon>
        <taxon>Entomophthoromycetes</taxon>
        <taxon>Entomophthorales</taxon>
        <taxon>Entomophthoraceae</taxon>
        <taxon>Entomophthora</taxon>
    </lineage>
</organism>
<protein>
    <submittedName>
        <fullName evidence="1">Uncharacterized protein</fullName>
    </submittedName>
</protein>